<keyword evidence="1" id="KW-0040">ANK repeat</keyword>
<dbReference type="InterPro" id="IPR057092">
    <property type="entry name" value="SAM_KIDINS220"/>
</dbReference>
<feature type="region of interest" description="Disordered" evidence="2">
    <location>
        <begin position="1338"/>
        <end position="1375"/>
    </location>
</feature>
<keyword evidence="3" id="KW-0472">Membrane</keyword>
<keyword evidence="3" id="KW-1133">Transmembrane helix</keyword>
<dbReference type="GO" id="GO:0019887">
    <property type="term" value="F:protein kinase regulator activity"/>
    <property type="evidence" value="ECO:0007669"/>
    <property type="project" value="TreeGrafter"/>
</dbReference>
<feature type="compositionally biased region" description="Basic and acidic residues" evidence="2">
    <location>
        <begin position="1508"/>
        <end position="1517"/>
    </location>
</feature>
<dbReference type="EMBL" id="LR899648">
    <property type="protein sequence ID" value="CAD7241388.1"/>
    <property type="molecule type" value="Genomic_DNA"/>
</dbReference>
<feature type="repeat" description="ANK" evidence="1">
    <location>
        <begin position="222"/>
        <end position="254"/>
    </location>
</feature>
<feature type="compositionally biased region" description="Basic and acidic residues" evidence="2">
    <location>
        <begin position="1346"/>
        <end position="1359"/>
    </location>
</feature>
<dbReference type="Proteomes" id="UP000677054">
    <property type="component" value="Unassembled WGS sequence"/>
</dbReference>
<feature type="repeat" description="ANK" evidence="1">
    <location>
        <begin position="156"/>
        <end position="188"/>
    </location>
</feature>
<accession>A0A7R8X2C4</accession>
<dbReference type="SUPFAM" id="SSF48403">
    <property type="entry name" value="Ankyrin repeat"/>
    <property type="match status" value="1"/>
</dbReference>
<feature type="compositionally biased region" description="Polar residues" evidence="2">
    <location>
        <begin position="1362"/>
        <end position="1375"/>
    </location>
</feature>
<name>A0A7R8X2C4_9CRUS</name>
<dbReference type="Pfam" id="PF23307">
    <property type="entry name" value="SAM_KIDINS220"/>
    <property type="match status" value="1"/>
</dbReference>
<dbReference type="PROSITE" id="PS50297">
    <property type="entry name" value="ANK_REP_REGION"/>
    <property type="match status" value="7"/>
</dbReference>
<dbReference type="Gene3D" id="1.10.150.50">
    <property type="entry name" value="Transcription Factor, Ets-1"/>
    <property type="match status" value="1"/>
</dbReference>
<keyword evidence="3" id="KW-0812">Transmembrane</keyword>
<feature type="region of interest" description="Disordered" evidence="2">
    <location>
        <begin position="1508"/>
        <end position="1534"/>
    </location>
</feature>
<dbReference type="SMART" id="SM00248">
    <property type="entry name" value="ANK"/>
    <property type="match status" value="11"/>
</dbReference>
<dbReference type="InterPro" id="IPR052771">
    <property type="entry name" value="Neurotrophin_sig_adaptor"/>
</dbReference>
<feature type="repeat" description="ANK" evidence="1">
    <location>
        <begin position="354"/>
        <end position="386"/>
    </location>
</feature>
<organism evidence="6">
    <name type="scientific">Darwinula stevensoni</name>
    <dbReference type="NCBI Taxonomy" id="69355"/>
    <lineage>
        <taxon>Eukaryota</taxon>
        <taxon>Metazoa</taxon>
        <taxon>Ecdysozoa</taxon>
        <taxon>Arthropoda</taxon>
        <taxon>Crustacea</taxon>
        <taxon>Oligostraca</taxon>
        <taxon>Ostracoda</taxon>
        <taxon>Podocopa</taxon>
        <taxon>Podocopida</taxon>
        <taxon>Darwinulocopina</taxon>
        <taxon>Darwinuloidea</taxon>
        <taxon>Darwinulidae</taxon>
        <taxon>Darwinula</taxon>
    </lineage>
</organism>
<dbReference type="SUPFAM" id="SSF47769">
    <property type="entry name" value="SAM/Pointed domain"/>
    <property type="match status" value="1"/>
</dbReference>
<feature type="domain" description="Kinase D-interacting substrate of 220 kDa-like SAM" evidence="5">
    <location>
        <begin position="1255"/>
        <end position="1340"/>
    </location>
</feature>
<feature type="repeat" description="ANK" evidence="1">
    <location>
        <begin position="321"/>
        <end position="353"/>
    </location>
</feature>
<dbReference type="EMBL" id="CAJPEV010000131">
    <property type="protein sequence ID" value="CAG0881069.1"/>
    <property type="molecule type" value="Genomic_DNA"/>
</dbReference>
<dbReference type="PROSITE" id="PS50088">
    <property type="entry name" value="ANK_REPEAT"/>
    <property type="match status" value="8"/>
</dbReference>
<feature type="repeat" description="ANK" evidence="1">
    <location>
        <begin position="288"/>
        <end position="320"/>
    </location>
</feature>
<dbReference type="PANTHER" id="PTHR24116:SF0">
    <property type="entry name" value="KINASE D-INTERACTING SUBSTRATE OF 220 KDA"/>
    <property type="match status" value="1"/>
</dbReference>
<dbReference type="InterPro" id="IPR013761">
    <property type="entry name" value="SAM/pointed_sf"/>
</dbReference>
<evidence type="ECO:0000313" key="6">
    <source>
        <dbReference type="EMBL" id="CAD7241388.1"/>
    </source>
</evidence>
<evidence type="ECO:0000259" key="4">
    <source>
        <dbReference type="Pfam" id="PF07693"/>
    </source>
</evidence>
<evidence type="ECO:0000256" key="2">
    <source>
        <dbReference type="SAM" id="MobiDB-lite"/>
    </source>
</evidence>
<evidence type="ECO:0000256" key="3">
    <source>
        <dbReference type="SAM" id="Phobius"/>
    </source>
</evidence>
<evidence type="ECO:0000256" key="1">
    <source>
        <dbReference type="PROSITE-ProRule" id="PRU00023"/>
    </source>
</evidence>
<dbReference type="InterPro" id="IPR036770">
    <property type="entry name" value="Ankyrin_rpt-contain_sf"/>
</dbReference>
<dbReference type="GO" id="GO:0030165">
    <property type="term" value="F:PDZ domain binding"/>
    <property type="evidence" value="ECO:0007669"/>
    <property type="project" value="TreeGrafter"/>
</dbReference>
<feature type="repeat" description="ANK" evidence="1">
    <location>
        <begin position="255"/>
        <end position="287"/>
    </location>
</feature>
<feature type="transmembrane region" description="Helical" evidence="3">
    <location>
        <begin position="720"/>
        <end position="747"/>
    </location>
</feature>
<feature type="repeat" description="ANK" evidence="1">
    <location>
        <begin position="90"/>
        <end position="122"/>
    </location>
</feature>
<gene>
    <name evidence="6" type="ORF">DSTB1V02_LOCUS1381</name>
</gene>
<reference evidence="6" key="1">
    <citation type="submission" date="2020-11" db="EMBL/GenBank/DDBJ databases">
        <authorList>
            <person name="Tran Van P."/>
        </authorList>
    </citation>
    <scope>NUCLEOTIDE SEQUENCE</scope>
</reference>
<feature type="transmembrane region" description="Helical" evidence="3">
    <location>
        <begin position="554"/>
        <end position="574"/>
    </location>
</feature>
<sequence>MPDGDIQLDEAQVVRRPRPGRLSQPVVTAGPSYAFRRFTVAFSFPSSSSDPMFQPGIGAVFDSYFTENDVEGFRSFLERQKRNVDETDECGLTPLMRACSEGKLGFVQLLIEHGADVNATDLDKWTPLLYAVQQNAIDVVTELLNQNALVDCVENSGWTPLLWACYCGHQEIATALVEQGADVHFLGPFHGSGILWAAGRGHAEIVQLLLSKHVNPNLGDKFGSTPLLWACRKGYTAIAAALLEHDINVDVAGINSWFPLMLAAQGGHAEIVDMLLEHRANVNAADKDGCTPLMYACKEGSLEVVNALLNHGAYVNVQDRKGDSVLIYAAKMGNRTIVKALIKKFADVNLSGNDKKTALYWAVEKGHVGVVETLLSSNPNLELANKDGDTPLLRAVRNRNAELVEMLIEKKARVTATDKKGDTVLHIAMRSRLKTIVEIILRNPKYSRLLYQPNKTGETPYAIDMRHDKTIQGNLLGTRHVNASAESEDLLGYDLYSSALANMLSEPQLNTPITVGLYAKWGSGKSFLLNKLRDEMKHFSQQWRCEPSFKFSPLLFVIICHVSLLFGLTCGLAVPSQKLLVGLGTGSGVLAISCFLSFTLWLQTKKYQEGWPAVVGAKIAKWLKSLQIVLSVAFCHPPGLEQYLSLEDTTIQPVRFIFGANTKLTSGASGSSVIHMIASLYHAIEIQYGTVGTRFFRAFKPSPVHSSSPWRFRKLCCVPYFLIVEFTLLCILALIALLVVLTAYPPSESSDSTEWWLVMDKGGDEKVITLAAIVLGVVIAVILTANITTWSHLFLALLVPPRNHLRKAFHMMGTGSSEGYIQSMKKEVQLMAQTVQGMDAFMKQKSRLVIIIDGLDSCDPEEVMHVLDAIHVLFMEDYMPFIIMFSIDPHIVVKAVEASINKAYQDTAINGYDYLNNLVHLPFYLQNSGLRKVKVAQTTAGLHFARRVWVESEEPLEIPGGSRSLRSESMLSVRHRSLRPRMKLRSNESLASSVTSNVHNRAAMPDFTKVLLTDDYFADISPRRVKRLLNILYITGRLLKAFKIEFQWYHLAIWVNILEQWPYRSSWIIVYHEQYSDALEDTTPLRNVYDLALPYIPQSKEKEPLLEIDRDEKKFSILLTLHKNSLQVLHLKMFLPFTINLDPYLQKIIKEEWPINESGVTSGNAPAPFEPGVQSMFPSLAINVPMQYSQQQNLPDAKNVFQNSAQLHILQNPPYNFVSNPWLFYGGVNAGSAWDPYAMSGITTSVDASSLLEANVPLRSLDAPGVCQLLEHIPSLSQTRLPEYKASLKSNNINGSVLLSCNLDDLKQVMGMSFGDWEQWKEIILQLRSRERKLLQGQSTGTNVDGHAEDFPRQKKRAEATQYLSSRATSRQQTLEKQVTMEDQMIQGVLSSVSEMASMDSRRESFSIYTPFSCIPSDVEEDSSEVNSRADGETDVLYLKTSSLGGATGLSQGSLLHAEGTLPCTNNTSTTQSESSPRMNLTPCNSVCTPVQLSPRPHKFSFKRMNWRKDTPLERPRNATASSLPGTPRPRRSSLQNNIAELIHSGILEKRAQIKRKALTRSYTFQEKDDPPDLSLKTLTDPGEKTEYENIPLLDSMCPPQW</sequence>
<dbReference type="PANTHER" id="PTHR24116">
    <property type="entry name" value="KINASE D-INTERACTING SUBSTRATE OF 220 KDA"/>
    <property type="match status" value="1"/>
</dbReference>
<evidence type="ECO:0000259" key="5">
    <source>
        <dbReference type="Pfam" id="PF23307"/>
    </source>
</evidence>
<feature type="transmembrane region" description="Helical" evidence="3">
    <location>
        <begin position="580"/>
        <end position="602"/>
    </location>
</feature>
<feature type="domain" description="KAP NTPase" evidence="4">
    <location>
        <begin position="493"/>
        <end position="1038"/>
    </location>
</feature>
<evidence type="ECO:0008006" key="8">
    <source>
        <dbReference type="Google" id="ProtNLM"/>
    </source>
</evidence>
<evidence type="ECO:0000313" key="7">
    <source>
        <dbReference type="Proteomes" id="UP000677054"/>
    </source>
</evidence>
<keyword evidence="7" id="KW-1185">Reference proteome</keyword>
<dbReference type="Pfam" id="PF12796">
    <property type="entry name" value="Ank_2"/>
    <property type="match status" value="4"/>
</dbReference>
<feature type="repeat" description="ANK" evidence="1">
    <location>
        <begin position="387"/>
        <end position="419"/>
    </location>
</feature>
<dbReference type="Gene3D" id="1.25.40.20">
    <property type="entry name" value="Ankyrin repeat-containing domain"/>
    <property type="match status" value="4"/>
</dbReference>
<dbReference type="CDD" id="cd09487">
    <property type="entry name" value="SAM_superfamily"/>
    <property type="match status" value="1"/>
</dbReference>
<protein>
    <recommendedName>
        <fullName evidence="8">KAP NTPase domain-containing protein</fullName>
    </recommendedName>
</protein>
<dbReference type="InterPro" id="IPR002110">
    <property type="entry name" value="Ankyrin_rpt"/>
</dbReference>
<proteinExistence type="predicted"/>
<feature type="transmembrane region" description="Helical" evidence="3">
    <location>
        <begin position="767"/>
        <end position="799"/>
    </location>
</feature>
<dbReference type="Pfam" id="PF07693">
    <property type="entry name" value="KAP_NTPase"/>
    <property type="match status" value="1"/>
</dbReference>
<dbReference type="OrthoDB" id="6084525at2759"/>
<dbReference type="InterPro" id="IPR011646">
    <property type="entry name" value="KAP_P-loop"/>
</dbReference>
<feature type="region of interest" description="Disordered" evidence="2">
    <location>
        <begin position="1565"/>
        <end position="1585"/>
    </location>
</feature>
<dbReference type="Pfam" id="PF00023">
    <property type="entry name" value="Ank"/>
    <property type="match status" value="2"/>
</dbReference>